<dbReference type="Proteomes" id="UP000054558">
    <property type="component" value="Unassembled WGS sequence"/>
</dbReference>
<evidence type="ECO:0000256" key="11">
    <source>
        <dbReference type="SAM" id="Phobius"/>
    </source>
</evidence>
<reference evidence="13 14" key="1">
    <citation type="journal article" date="2014" name="Nat. Commun.">
        <title>Klebsormidium flaccidum genome reveals primary factors for plant terrestrial adaptation.</title>
        <authorList>
            <person name="Hori K."/>
            <person name="Maruyama F."/>
            <person name="Fujisawa T."/>
            <person name="Togashi T."/>
            <person name="Yamamoto N."/>
            <person name="Seo M."/>
            <person name="Sato S."/>
            <person name="Yamada T."/>
            <person name="Mori H."/>
            <person name="Tajima N."/>
            <person name="Moriyama T."/>
            <person name="Ikeuchi M."/>
            <person name="Watanabe M."/>
            <person name="Wada H."/>
            <person name="Kobayashi K."/>
            <person name="Saito M."/>
            <person name="Masuda T."/>
            <person name="Sasaki-Sekimoto Y."/>
            <person name="Mashiguchi K."/>
            <person name="Awai K."/>
            <person name="Shimojima M."/>
            <person name="Masuda S."/>
            <person name="Iwai M."/>
            <person name="Nobusawa T."/>
            <person name="Narise T."/>
            <person name="Kondo S."/>
            <person name="Saito H."/>
            <person name="Sato R."/>
            <person name="Murakawa M."/>
            <person name="Ihara Y."/>
            <person name="Oshima-Yamada Y."/>
            <person name="Ohtaka K."/>
            <person name="Satoh M."/>
            <person name="Sonobe K."/>
            <person name="Ishii M."/>
            <person name="Ohtani R."/>
            <person name="Kanamori-Sato M."/>
            <person name="Honoki R."/>
            <person name="Miyazaki D."/>
            <person name="Mochizuki H."/>
            <person name="Umetsu J."/>
            <person name="Higashi K."/>
            <person name="Shibata D."/>
            <person name="Kamiya Y."/>
            <person name="Sato N."/>
            <person name="Nakamura Y."/>
            <person name="Tabata S."/>
            <person name="Ida S."/>
            <person name="Kurokawa K."/>
            <person name="Ohta H."/>
        </authorList>
    </citation>
    <scope>NUCLEOTIDE SEQUENCE [LARGE SCALE GENOMIC DNA]</scope>
    <source>
        <strain evidence="13 14">NIES-2285</strain>
    </source>
</reference>
<keyword evidence="14" id="KW-1185">Reference proteome</keyword>
<dbReference type="EMBL" id="DF237002">
    <property type="protein sequence ID" value="GAQ80420.1"/>
    <property type="molecule type" value="Genomic_DNA"/>
</dbReference>
<dbReference type="GO" id="GO:0005351">
    <property type="term" value="F:carbohydrate:proton symporter activity"/>
    <property type="evidence" value="ECO:0000318"/>
    <property type="project" value="GO_Central"/>
</dbReference>
<dbReference type="Gene3D" id="1.20.1250.20">
    <property type="entry name" value="MFS general substrate transporter like domains"/>
    <property type="match status" value="1"/>
</dbReference>
<evidence type="ECO:0000256" key="8">
    <source>
        <dbReference type="ARBA" id="ARBA00023136"/>
    </source>
</evidence>
<evidence type="ECO:0000313" key="14">
    <source>
        <dbReference type="Proteomes" id="UP000054558"/>
    </source>
</evidence>
<dbReference type="PRINTS" id="PR00171">
    <property type="entry name" value="SUGRTRNSPORT"/>
</dbReference>
<evidence type="ECO:0000256" key="2">
    <source>
        <dbReference type="ARBA" id="ARBA00010992"/>
    </source>
</evidence>
<evidence type="ECO:0000259" key="12">
    <source>
        <dbReference type="PROSITE" id="PS50850"/>
    </source>
</evidence>
<feature type="domain" description="Major facilitator superfamily (MFS) profile" evidence="12">
    <location>
        <begin position="158"/>
        <end position="582"/>
    </location>
</feature>
<dbReference type="NCBIfam" id="TIGR00879">
    <property type="entry name" value="SP"/>
    <property type="match status" value="1"/>
</dbReference>
<feature type="region of interest" description="Disordered" evidence="10">
    <location>
        <begin position="52"/>
        <end position="75"/>
    </location>
</feature>
<feature type="transmembrane region" description="Helical" evidence="11">
    <location>
        <begin position="227"/>
        <end position="245"/>
    </location>
</feature>
<keyword evidence="6 11" id="KW-0812">Transmembrane</keyword>
<keyword evidence="7 11" id="KW-1133">Transmembrane helix</keyword>
<feature type="transmembrane region" description="Helical" evidence="11">
    <location>
        <begin position="284"/>
        <end position="304"/>
    </location>
</feature>
<comment type="similarity">
    <text evidence="2 9">Belongs to the major facilitator superfamily. Sugar transporter (TC 2.A.1.1) family.</text>
</comment>
<dbReference type="FunFam" id="1.20.1250.20:FF:000218">
    <property type="entry name" value="facilitated trehalose transporter Tret1"/>
    <property type="match status" value="1"/>
</dbReference>
<dbReference type="SUPFAM" id="SSF103473">
    <property type="entry name" value="MFS general substrate transporter"/>
    <property type="match status" value="1"/>
</dbReference>
<keyword evidence="8 11" id="KW-0472">Membrane</keyword>
<dbReference type="InterPro" id="IPR050360">
    <property type="entry name" value="MFS_Sugar_Transporters"/>
</dbReference>
<feature type="transmembrane region" description="Helical" evidence="11">
    <location>
        <begin position="528"/>
        <end position="548"/>
    </location>
</feature>
<feature type="transmembrane region" description="Helical" evidence="11">
    <location>
        <begin position="554"/>
        <end position="574"/>
    </location>
</feature>
<evidence type="ECO:0000256" key="3">
    <source>
        <dbReference type="ARBA" id="ARBA00022448"/>
    </source>
</evidence>
<dbReference type="AlphaFoldDB" id="A0A1Y1HP66"/>
<feature type="compositionally biased region" description="Basic residues" evidence="10">
    <location>
        <begin position="65"/>
        <end position="74"/>
    </location>
</feature>
<feature type="transmembrane region" description="Helical" evidence="11">
    <location>
        <begin position="497"/>
        <end position="516"/>
    </location>
</feature>
<dbReference type="STRING" id="105231.A0A1Y1HP66"/>
<evidence type="ECO:0000256" key="1">
    <source>
        <dbReference type="ARBA" id="ARBA00004651"/>
    </source>
</evidence>
<dbReference type="InterPro" id="IPR005828">
    <property type="entry name" value="MFS_sugar_transport-like"/>
</dbReference>
<feature type="transmembrane region" description="Helical" evidence="11">
    <location>
        <begin position="155"/>
        <end position="174"/>
    </location>
</feature>
<dbReference type="Pfam" id="PF00083">
    <property type="entry name" value="Sugar_tr"/>
    <property type="match status" value="1"/>
</dbReference>
<evidence type="ECO:0000256" key="5">
    <source>
        <dbReference type="ARBA" id="ARBA00022597"/>
    </source>
</evidence>
<dbReference type="OMA" id="EQSYLCY"/>
<evidence type="ECO:0000256" key="10">
    <source>
        <dbReference type="SAM" id="MobiDB-lite"/>
    </source>
</evidence>
<dbReference type="InterPro" id="IPR036259">
    <property type="entry name" value="MFS_trans_sf"/>
</dbReference>
<dbReference type="PANTHER" id="PTHR48022:SF2">
    <property type="entry name" value="PLASTIDIC GLUCOSE TRANSPORTER 4"/>
    <property type="match status" value="1"/>
</dbReference>
<name>A0A1Y1HP66_KLENI</name>
<evidence type="ECO:0000313" key="13">
    <source>
        <dbReference type="EMBL" id="GAQ80420.1"/>
    </source>
</evidence>
<dbReference type="GO" id="GO:0008643">
    <property type="term" value="P:carbohydrate transport"/>
    <property type="evidence" value="ECO:0000318"/>
    <property type="project" value="GO_Central"/>
</dbReference>
<evidence type="ECO:0000256" key="4">
    <source>
        <dbReference type="ARBA" id="ARBA00022475"/>
    </source>
</evidence>
<evidence type="ECO:0000256" key="9">
    <source>
        <dbReference type="RuleBase" id="RU003346"/>
    </source>
</evidence>
<keyword evidence="5" id="KW-0762">Sugar transport</keyword>
<dbReference type="PROSITE" id="PS00217">
    <property type="entry name" value="SUGAR_TRANSPORT_2"/>
    <property type="match status" value="1"/>
</dbReference>
<dbReference type="InterPro" id="IPR020846">
    <property type="entry name" value="MFS_dom"/>
</dbReference>
<evidence type="ECO:0000256" key="7">
    <source>
        <dbReference type="ARBA" id="ARBA00022989"/>
    </source>
</evidence>
<comment type="subcellular location">
    <subcellularLocation>
        <location evidence="1">Cell membrane</location>
        <topology evidence="1">Multi-pass membrane protein</topology>
    </subcellularLocation>
</comment>
<dbReference type="InterPro" id="IPR005829">
    <property type="entry name" value="Sugar_transporter_CS"/>
</dbReference>
<dbReference type="PROSITE" id="PS00216">
    <property type="entry name" value="SUGAR_TRANSPORT_1"/>
    <property type="match status" value="1"/>
</dbReference>
<accession>A0A1Y1HP66</accession>
<dbReference type="OrthoDB" id="6612291at2759"/>
<dbReference type="GO" id="GO:0005886">
    <property type="term" value="C:plasma membrane"/>
    <property type="evidence" value="ECO:0007669"/>
    <property type="project" value="UniProtKB-SubCell"/>
</dbReference>
<feature type="transmembrane region" description="Helical" evidence="11">
    <location>
        <begin position="432"/>
        <end position="452"/>
    </location>
</feature>
<feature type="transmembrane region" description="Helical" evidence="11">
    <location>
        <begin position="464"/>
        <end position="485"/>
    </location>
</feature>
<feature type="transmembrane region" description="Helical" evidence="11">
    <location>
        <begin position="251"/>
        <end position="272"/>
    </location>
</feature>
<dbReference type="GO" id="GO:0016020">
    <property type="term" value="C:membrane"/>
    <property type="evidence" value="ECO:0000318"/>
    <property type="project" value="GO_Central"/>
</dbReference>
<feature type="transmembrane region" description="Helical" evidence="11">
    <location>
        <begin position="396"/>
        <end position="420"/>
    </location>
</feature>
<sequence>MPGGTLAAQPVRSVNALFAEPGSEAARRSSGVCSPSYPTRHVHQIWGRRDAAGLSLDPGSSQSTHSRRQNRSKQCRVVCEGREPPRLRQFAMATGHERVIMRTGSGMVAGGSFYRRPSLERGLLPDEDLSRMEALYIADADTEPARKAAIPWRPVLVNVLTACLASFLFGFHVGVVNGPLEYIARDLGFAGSNVLKGAVVSATLAGAFLGSIGGGSMADAFGRRRTFQLNAVPLLVGAATSAAAQSVGPMIAGRFMVGLGLGIATAVLPLYISEISPSAYRGTMGSLNQLTGCAGILVALLLSLPLRSNPSWWRTMFWSACVPAAALAAGMARAAESPRWLYQRGRIAEAERTLGVLWGPAAVSDAMAGLKATAQEAAGGKEATWRDLASPRYAKVVAIGCAMFALQQLSGINAIFYFSSTVFRNAGVQSQFLANVGLGVVNLAGAVLALFLMDRWGRRKALRLSYTGMAACLLLSAAAMTLPVLRPWAGPLSVAATLGYVLAFCLGAGPVPALLLPEMFPQRIRSRALAACMACHWVFNFGIGLYFLEVVRLVGLPAVYAGFAGVALLTVAFSQRCIIETQGKSLEEIERMLGTGGAH</sequence>
<gene>
    <name evidence="13" type="ORF">KFL_000530460</name>
</gene>
<evidence type="ECO:0000256" key="6">
    <source>
        <dbReference type="ARBA" id="ARBA00022692"/>
    </source>
</evidence>
<keyword evidence="3 9" id="KW-0813">Transport</keyword>
<feature type="transmembrane region" description="Helical" evidence="11">
    <location>
        <begin position="316"/>
        <end position="335"/>
    </location>
</feature>
<dbReference type="InterPro" id="IPR003663">
    <property type="entry name" value="Sugar/inositol_transpt"/>
</dbReference>
<dbReference type="CDD" id="cd17315">
    <property type="entry name" value="MFS_GLUT_like"/>
    <property type="match status" value="1"/>
</dbReference>
<dbReference type="PROSITE" id="PS50850">
    <property type="entry name" value="MFS"/>
    <property type="match status" value="1"/>
</dbReference>
<feature type="transmembrane region" description="Helical" evidence="11">
    <location>
        <begin position="194"/>
        <end position="215"/>
    </location>
</feature>
<organism evidence="13 14">
    <name type="scientific">Klebsormidium nitens</name>
    <name type="common">Green alga</name>
    <name type="synonym">Ulothrix nitens</name>
    <dbReference type="NCBI Taxonomy" id="105231"/>
    <lineage>
        <taxon>Eukaryota</taxon>
        <taxon>Viridiplantae</taxon>
        <taxon>Streptophyta</taxon>
        <taxon>Klebsormidiophyceae</taxon>
        <taxon>Klebsormidiales</taxon>
        <taxon>Klebsormidiaceae</taxon>
        <taxon>Klebsormidium</taxon>
    </lineage>
</organism>
<protein>
    <submittedName>
        <fullName evidence="13">Hexose transporter</fullName>
    </submittedName>
</protein>
<proteinExistence type="inferred from homology"/>
<dbReference type="PANTHER" id="PTHR48022">
    <property type="entry name" value="PLASTIDIC GLUCOSE TRANSPORTER 4"/>
    <property type="match status" value="1"/>
</dbReference>
<keyword evidence="4" id="KW-1003">Cell membrane</keyword>